<accession>A0A8J3B6Q1</accession>
<protein>
    <submittedName>
        <fullName evidence="4">CheY-P phosphatase CheC</fullName>
    </submittedName>
</protein>
<reference evidence="4" key="1">
    <citation type="journal article" date="2014" name="Int. J. Syst. Evol. Microbiol.">
        <title>Complete genome sequence of Corynebacterium casei LMG S-19264T (=DSM 44701T), isolated from a smear-ripened cheese.</title>
        <authorList>
            <consortium name="US DOE Joint Genome Institute (JGI-PGF)"/>
            <person name="Walter F."/>
            <person name="Albersmeier A."/>
            <person name="Kalinowski J."/>
            <person name="Ruckert C."/>
        </authorList>
    </citation>
    <scope>NUCLEOTIDE SEQUENCE</scope>
    <source>
        <strain evidence="4">JCM 14719</strain>
    </source>
</reference>
<dbReference type="PANTHER" id="PTHR43693">
    <property type="entry name" value="PROTEIN PHOSPHATASE CHEZ"/>
    <property type="match status" value="1"/>
</dbReference>
<reference evidence="4" key="2">
    <citation type="submission" date="2020-09" db="EMBL/GenBank/DDBJ databases">
        <authorList>
            <person name="Sun Q."/>
            <person name="Ohkuma M."/>
        </authorList>
    </citation>
    <scope>NUCLEOTIDE SEQUENCE</scope>
    <source>
        <strain evidence="4">JCM 14719</strain>
    </source>
</reference>
<keyword evidence="1" id="KW-0145">Chemotaxis</keyword>
<feature type="domain" description="CheC-like protein" evidence="3">
    <location>
        <begin position="109"/>
        <end position="143"/>
    </location>
</feature>
<evidence type="ECO:0000256" key="2">
    <source>
        <dbReference type="ARBA" id="ARBA00022801"/>
    </source>
</evidence>
<dbReference type="RefSeq" id="WP_188816935.1">
    <property type="nucleotide sequence ID" value="NZ_BMOF01000014.1"/>
</dbReference>
<keyword evidence="5" id="KW-1185">Reference proteome</keyword>
<dbReference type="GO" id="GO:0006935">
    <property type="term" value="P:chemotaxis"/>
    <property type="evidence" value="ECO:0007669"/>
    <property type="project" value="UniProtKB-KW"/>
</dbReference>
<dbReference type="GO" id="GO:0016787">
    <property type="term" value="F:hydrolase activity"/>
    <property type="evidence" value="ECO:0007669"/>
    <property type="project" value="UniProtKB-KW"/>
</dbReference>
<dbReference type="InterPro" id="IPR028976">
    <property type="entry name" value="CheC-like_sf"/>
</dbReference>
<dbReference type="Proteomes" id="UP000637720">
    <property type="component" value="Unassembled WGS sequence"/>
</dbReference>
<comment type="caution">
    <text evidence="4">The sequence shown here is derived from an EMBL/GenBank/DDBJ whole genome shotgun (WGS) entry which is preliminary data.</text>
</comment>
<dbReference type="Gene3D" id="3.40.1550.10">
    <property type="entry name" value="CheC-like"/>
    <property type="match status" value="1"/>
</dbReference>
<keyword evidence="2" id="KW-0378">Hydrolase</keyword>
<dbReference type="SUPFAM" id="SSF103039">
    <property type="entry name" value="CheC-like"/>
    <property type="match status" value="1"/>
</dbReference>
<proteinExistence type="predicted"/>
<dbReference type="Pfam" id="PF04509">
    <property type="entry name" value="CheC"/>
    <property type="match status" value="2"/>
</dbReference>
<dbReference type="AlphaFoldDB" id="A0A8J3B6Q1"/>
<evidence type="ECO:0000259" key="3">
    <source>
        <dbReference type="Pfam" id="PF04509"/>
    </source>
</evidence>
<feature type="domain" description="CheC-like protein" evidence="3">
    <location>
        <begin position="13"/>
        <end position="46"/>
    </location>
</feature>
<organism evidence="4 5">
    <name type="scientific">Calditerricola satsumensis</name>
    <dbReference type="NCBI Taxonomy" id="373054"/>
    <lineage>
        <taxon>Bacteria</taxon>
        <taxon>Bacillati</taxon>
        <taxon>Bacillota</taxon>
        <taxon>Bacilli</taxon>
        <taxon>Bacillales</taxon>
        <taxon>Bacillaceae</taxon>
        <taxon>Calditerricola</taxon>
    </lineage>
</organism>
<gene>
    <name evidence="4" type="primary">cheC</name>
    <name evidence="4" type="ORF">GCM10007043_09590</name>
</gene>
<dbReference type="InterPro" id="IPR007597">
    <property type="entry name" value="CheC"/>
</dbReference>
<dbReference type="CDD" id="cd17909">
    <property type="entry name" value="CheC_ClassI"/>
    <property type="match status" value="1"/>
</dbReference>
<dbReference type="PANTHER" id="PTHR43693:SF1">
    <property type="entry name" value="PROTEIN PHOSPHATASE CHEZ"/>
    <property type="match status" value="1"/>
</dbReference>
<name>A0A8J3B6Q1_9BACI</name>
<evidence type="ECO:0000313" key="4">
    <source>
        <dbReference type="EMBL" id="GGJ97780.1"/>
    </source>
</evidence>
<evidence type="ECO:0000256" key="1">
    <source>
        <dbReference type="ARBA" id="ARBA00022500"/>
    </source>
</evidence>
<dbReference type="EMBL" id="BMOF01000014">
    <property type="protein sequence ID" value="GGJ97780.1"/>
    <property type="molecule type" value="Genomic_DNA"/>
</dbReference>
<evidence type="ECO:0000313" key="5">
    <source>
        <dbReference type="Proteomes" id="UP000637720"/>
    </source>
</evidence>
<sequence>MDVFSRLDAFQFDVLREVGNIGSGHAVTALSQLLQRRVNMRVPQVKLVPFDEVADAVGGAEAVVAAVFQRVEGDVPGSLYFLMDLVTARQLLETLLGAVPSPEGFSDLERSALQEIGNILSGSYLSSLADLTGLTFQPSIPALAIDMAGALLSVGLHELGRFGDVALVIDTVFAEGETVLDSHFILIPEPEAIDRLFRALGVPLP</sequence>
<dbReference type="InterPro" id="IPR050992">
    <property type="entry name" value="CheZ_family_phosphatases"/>
</dbReference>